<dbReference type="RefSeq" id="WP_037002564.1">
    <property type="nucleotide sequence ID" value="NZ_JFJN01000051.1"/>
</dbReference>
<protein>
    <submittedName>
        <fullName evidence="1">Uncharacterized protein</fullName>
    </submittedName>
</protein>
<accession>A0ABP3BVR9</accession>
<dbReference type="Proteomes" id="UP000023842">
    <property type="component" value="Unassembled WGS sequence"/>
</dbReference>
<proteinExistence type="predicted"/>
<comment type="caution">
    <text evidence="1">The sequence shown here is derived from an EMBL/GenBank/DDBJ whole genome shotgun (WGS) entry which is preliminary data.</text>
</comment>
<evidence type="ECO:0000313" key="1">
    <source>
        <dbReference type="EMBL" id="EZH79581.1"/>
    </source>
</evidence>
<gene>
    <name evidence="1" type="ORF">AU05_17290</name>
</gene>
<sequence>MADQKRLGVAGEDPLFLGAELLATFHQRALTVDELTEWMRSLLAIAGDTPTLQKNADQASGVIWALYLTWRITAEEAEGLIEHLNQLCSLHYHSPADRPAH</sequence>
<evidence type="ECO:0000313" key="2">
    <source>
        <dbReference type="Proteomes" id="UP000023842"/>
    </source>
</evidence>
<name>A0ABP3BVR9_9GAMM</name>
<keyword evidence="2" id="KW-1185">Reference proteome</keyword>
<dbReference type="EMBL" id="JFJN01000051">
    <property type="protein sequence ID" value="EZH79581.1"/>
    <property type="molecule type" value="Genomic_DNA"/>
</dbReference>
<reference evidence="2" key="1">
    <citation type="journal article" date="2014" name="Genome Announc.">
        <title>Draft Genome Sequence of the algae degrading bacterium Pseudomonas mendocina AD6.</title>
        <authorList>
            <person name="Barney B.M."/>
            <person name="Lenneman E.M."/>
        </authorList>
    </citation>
    <scope>NUCLEOTIDE SEQUENCE [LARGE SCALE GENOMIC DNA]</scope>
    <source>
        <strain evidence="2">AD6</strain>
    </source>
</reference>
<organism evidence="1 2">
    <name type="scientific">Ectopseudomonas composti</name>
    <dbReference type="NCBI Taxonomy" id="658457"/>
    <lineage>
        <taxon>Bacteria</taxon>
        <taxon>Pseudomonadati</taxon>
        <taxon>Pseudomonadota</taxon>
        <taxon>Gammaproteobacteria</taxon>
        <taxon>Pseudomonadales</taxon>
        <taxon>Pseudomonadaceae</taxon>
        <taxon>Ectopseudomonas</taxon>
    </lineage>
</organism>